<evidence type="ECO:0000313" key="6">
    <source>
        <dbReference type="EMBL" id="QFQ02505.1"/>
    </source>
</evidence>
<dbReference type="InterPro" id="IPR001638">
    <property type="entry name" value="Solute-binding_3/MltF_N"/>
</dbReference>
<feature type="signal peptide" evidence="4">
    <location>
        <begin position="1"/>
        <end position="32"/>
    </location>
</feature>
<keyword evidence="7" id="KW-1185">Reference proteome</keyword>
<reference evidence="7" key="1">
    <citation type="submission" date="2019-10" db="EMBL/GenBank/DDBJ databases">
        <title>Complete genome sequence of Corynebacterium urogenitalis DSM 108747, isolated from the genital tract of a cow.</title>
        <authorList>
            <person name="Ruckert C."/>
            <person name="Ballas P."/>
            <person name="Wagener K."/>
            <person name="Drillich M."/>
            <person name="Kaempfer P."/>
            <person name="Busse H.-J."/>
            <person name="Ehling-Schulz M."/>
        </authorList>
    </citation>
    <scope>NUCLEOTIDE SEQUENCE [LARGE SCALE GENOMIC DNA]</scope>
    <source>
        <strain evidence="7">LMM 1652</strain>
    </source>
</reference>
<evidence type="ECO:0000256" key="1">
    <source>
        <dbReference type="ARBA" id="ARBA00010333"/>
    </source>
</evidence>
<dbReference type="PROSITE" id="PS51257">
    <property type="entry name" value="PROKAR_LIPOPROTEIN"/>
    <property type="match status" value="1"/>
</dbReference>
<dbReference type="RefSeq" id="WP_151902856.1">
    <property type="nucleotide sequence ID" value="NZ_CP045032.1"/>
</dbReference>
<protein>
    <submittedName>
        <fullName evidence="6">ABC transporter glutamine-binding protein GlnH</fullName>
    </submittedName>
</protein>
<dbReference type="Proteomes" id="UP000326711">
    <property type="component" value="Chromosome"/>
</dbReference>
<dbReference type="KEGG" id="cuo:CUROG_05710"/>
<dbReference type="GO" id="GO:0005576">
    <property type="term" value="C:extracellular region"/>
    <property type="evidence" value="ECO:0007669"/>
    <property type="project" value="TreeGrafter"/>
</dbReference>
<dbReference type="PANTHER" id="PTHR30085">
    <property type="entry name" value="AMINO ACID ABC TRANSPORTER PERMEASE"/>
    <property type="match status" value="1"/>
</dbReference>
<dbReference type="SMART" id="SM00062">
    <property type="entry name" value="PBPb"/>
    <property type="match status" value="1"/>
</dbReference>
<dbReference type="PANTHER" id="PTHR30085:SF6">
    <property type="entry name" value="ABC TRANSPORTER GLUTAMINE-BINDING PROTEIN GLNH"/>
    <property type="match status" value="1"/>
</dbReference>
<dbReference type="CDD" id="cd13690">
    <property type="entry name" value="PBP2_GluB"/>
    <property type="match status" value="1"/>
</dbReference>
<dbReference type="Pfam" id="PF00497">
    <property type="entry name" value="SBP_bac_3"/>
    <property type="match status" value="1"/>
</dbReference>
<feature type="chain" id="PRO_5039686427" evidence="4">
    <location>
        <begin position="33"/>
        <end position="300"/>
    </location>
</feature>
<organism evidence="6 7">
    <name type="scientific">Corynebacterium urogenitale</name>
    <dbReference type="NCBI Taxonomy" id="2487892"/>
    <lineage>
        <taxon>Bacteria</taxon>
        <taxon>Bacillati</taxon>
        <taxon>Actinomycetota</taxon>
        <taxon>Actinomycetes</taxon>
        <taxon>Mycobacteriales</taxon>
        <taxon>Corynebacteriaceae</taxon>
        <taxon>Corynebacterium</taxon>
    </lineage>
</organism>
<dbReference type="InterPro" id="IPR051455">
    <property type="entry name" value="Bact_solute-bind_prot3"/>
</dbReference>
<keyword evidence="3 4" id="KW-0732">Signal</keyword>
<evidence type="ECO:0000256" key="3">
    <source>
        <dbReference type="ARBA" id="ARBA00022729"/>
    </source>
</evidence>
<sequence>MNTFRRSTGAQHALRRLTGALLAVFAVASLSACGSNEARSLLGSIESGQVILGTKFDQPGLGVRTPEKDFQGVDTDVARYVVNYIADKKGWEEPALTWRETPSAQRETLINNGEVDMIAATYSISASRLRSVDFAGPYLVTHQALLVREDSKIQGLQDMGADTKLCSVTGSTPAQKIKDALPEVQLQEFDTYSACVEALSRGKVDAMTTDATILAGFAEQYEGQMRVVEMKQEDGSYWTNENYGIGMAKGQEEAVKLVNEALNEMHDSGEYARIMEANLGNAIAPGDKPAIGDLSFTEES</sequence>
<dbReference type="SUPFAM" id="SSF53850">
    <property type="entry name" value="Periplasmic binding protein-like II"/>
    <property type="match status" value="1"/>
</dbReference>
<gene>
    <name evidence="6" type="primary">glnH3</name>
    <name evidence="6" type="ORF">CUROG_05710</name>
</gene>
<feature type="domain" description="Solute-binding protein family 3/N-terminal" evidence="5">
    <location>
        <begin position="49"/>
        <end position="282"/>
    </location>
</feature>
<dbReference type="Gene3D" id="3.40.190.10">
    <property type="entry name" value="Periplasmic binding protein-like II"/>
    <property type="match status" value="2"/>
</dbReference>
<evidence type="ECO:0000313" key="7">
    <source>
        <dbReference type="Proteomes" id="UP000326711"/>
    </source>
</evidence>
<dbReference type="EMBL" id="CP045032">
    <property type="protein sequence ID" value="QFQ02505.1"/>
    <property type="molecule type" value="Genomic_DNA"/>
</dbReference>
<dbReference type="OrthoDB" id="9807888at2"/>
<evidence type="ECO:0000259" key="5">
    <source>
        <dbReference type="SMART" id="SM00062"/>
    </source>
</evidence>
<dbReference type="GO" id="GO:0006865">
    <property type="term" value="P:amino acid transport"/>
    <property type="evidence" value="ECO:0007669"/>
    <property type="project" value="TreeGrafter"/>
</dbReference>
<dbReference type="AlphaFoldDB" id="A0A5J6ZA31"/>
<comment type="similarity">
    <text evidence="1">Belongs to the bacterial solute-binding protein 3 family.</text>
</comment>
<evidence type="ECO:0000256" key="4">
    <source>
        <dbReference type="SAM" id="SignalP"/>
    </source>
</evidence>
<accession>A0A5J6ZA31</accession>
<keyword evidence="2" id="KW-0813">Transport</keyword>
<dbReference type="GO" id="GO:0030288">
    <property type="term" value="C:outer membrane-bounded periplasmic space"/>
    <property type="evidence" value="ECO:0007669"/>
    <property type="project" value="TreeGrafter"/>
</dbReference>
<proteinExistence type="inferred from homology"/>
<evidence type="ECO:0000256" key="2">
    <source>
        <dbReference type="ARBA" id="ARBA00022448"/>
    </source>
</evidence>
<name>A0A5J6ZA31_9CORY</name>